<dbReference type="AlphaFoldDB" id="A0A1C9W5X1"/>
<dbReference type="SUPFAM" id="SSF55729">
    <property type="entry name" value="Acyl-CoA N-acyltransferases (Nat)"/>
    <property type="match status" value="1"/>
</dbReference>
<dbReference type="OrthoDB" id="9801656at2"/>
<feature type="domain" description="N-acetyltransferase" evidence="1">
    <location>
        <begin position="12"/>
        <end position="170"/>
    </location>
</feature>
<dbReference type="InterPro" id="IPR016181">
    <property type="entry name" value="Acyl_CoA_acyltransferase"/>
</dbReference>
<name>A0A1C9W5X1_9GAMM</name>
<dbReference type="Proteomes" id="UP000095672">
    <property type="component" value="Chromosome"/>
</dbReference>
<proteinExistence type="predicted"/>
<organism evidence="2 3">
    <name type="scientific">Microbulbifer aggregans</name>
    <dbReference type="NCBI Taxonomy" id="1769779"/>
    <lineage>
        <taxon>Bacteria</taxon>
        <taxon>Pseudomonadati</taxon>
        <taxon>Pseudomonadota</taxon>
        <taxon>Gammaproteobacteria</taxon>
        <taxon>Cellvibrionales</taxon>
        <taxon>Microbulbiferaceae</taxon>
        <taxon>Microbulbifer</taxon>
    </lineage>
</organism>
<protein>
    <recommendedName>
        <fullName evidence="1">N-acetyltransferase domain-containing protein</fullName>
    </recommendedName>
</protein>
<dbReference type="PANTHER" id="PTHR43792:SF1">
    <property type="entry name" value="N-ACETYLTRANSFERASE DOMAIN-CONTAINING PROTEIN"/>
    <property type="match status" value="1"/>
</dbReference>
<dbReference type="EMBL" id="CP014143">
    <property type="protein sequence ID" value="AOS96554.1"/>
    <property type="molecule type" value="Genomic_DNA"/>
</dbReference>
<evidence type="ECO:0000259" key="1">
    <source>
        <dbReference type="PROSITE" id="PS51186"/>
    </source>
</evidence>
<dbReference type="InterPro" id="IPR000182">
    <property type="entry name" value="GNAT_dom"/>
</dbReference>
<dbReference type="PROSITE" id="PS51186">
    <property type="entry name" value="GNAT"/>
    <property type="match status" value="1"/>
</dbReference>
<dbReference type="PATRIC" id="fig|1769779.3.peg.1111"/>
<dbReference type="Pfam" id="PF13302">
    <property type="entry name" value="Acetyltransf_3"/>
    <property type="match status" value="1"/>
</dbReference>
<sequence length="191" mass="21884">MVELIEPRTTRLQLRQWRDSDRAPFAEMNADPQVMEFFPARLTRSESDAGIDRQIAHIQEHGWGFWAVEQLQDGKFVGFVGIKNVADNLPFAPAVEIGWRLGVPFWGHGYATEAAEASLQVAFDRLGLEQVVSFTTLTNVRSQAVMERLGMQRDPATFDHPLVPPGNPLRRHCLYRLAQRTWLDRKETDRQ</sequence>
<dbReference type="KEGG" id="micc:AUP74_01090"/>
<dbReference type="Gene3D" id="3.40.630.30">
    <property type="match status" value="1"/>
</dbReference>
<evidence type="ECO:0000313" key="3">
    <source>
        <dbReference type="Proteomes" id="UP000095672"/>
    </source>
</evidence>
<dbReference type="InterPro" id="IPR051531">
    <property type="entry name" value="N-acetyltransferase"/>
</dbReference>
<dbReference type="GO" id="GO:0016747">
    <property type="term" value="F:acyltransferase activity, transferring groups other than amino-acyl groups"/>
    <property type="evidence" value="ECO:0007669"/>
    <property type="project" value="InterPro"/>
</dbReference>
<dbReference type="RefSeq" id="WP_069946678.1">
    <property type="nucleotide sequence ID" value="NZ_CP014143.1"/>
</dbReference>
<keyword evidence="3" id="KW-1185">Reference proteome</keyword>
<gene>
    <name evidence="2" type="ORF">AUP74_01090</name>
</gene>
<dbReference type="STRING" id="1769779.AUP74_01090"/>
<dbReference type="PANTHER" id="PTHR43792">
    <property type="entry name" value="GNAT FAMILY, PUTATIVE (AFU_ORTHOLOGUE AFUA_3G00765)-RELATED-RELATED"/>
    <property type="match status" value="1"/>
</dbReference>
<evidence type="ECO:0000313" key="2">
    <source>
        <dbReference type="EMBL" id="AOS96554.1"/>
    </source>
</evidence>
<reference evidence="3" key="1">
    <citation type="submission" date="2016-01" db="EMBL/GenBank/DDBJ databases">
        <title>Complete genome sequence of Microbulbifer sp. CCB-MM1, a halophile isolated from Matang Mangrove Forest, Perak.</title>
        <authorList>
            <person name="Moh T.H."/>
            <person name="Dinesh B."/>
            <person name="Lau N.-S."/>
            <person name="Go F."/>
            <person name="Alexander Chong S.-C."/>
        </authorList>
    </citation>
    <scope>NUCLEOTIDE SEQUENCE [LARGE SCALE GENOMIC DNA]</scope>
    <source>
        <strain evidence="3">CCB-MM1</strain>
    </source>
</reference>
<accession>A0A1C9W5X1</accession>